<proteinExistence type="predicted"/>
<gene>
    <name evidence="1" type="ORF">J2S01_001070</name>
</gene>
<evidence type="ECO:0000313" key="2">
    <source>
        <dbReference type="Proteomes" id="UP001239167"/>
    </source>
</evidence>
<dbReference type="Proteomes" id="UP001239167">
    <property type="component" value="Unassembled WGS sequence"/>
</dbReference>
<protein>
    <submittedName>
        <fullName evidence="1">Uncharacterized protein</fullName>
    </submittedName>
</protein>
<reference evidence="1 2" key="1">
    <citation type="submission" date="2023-07" db="EMBL/GenBank/DDBJ databases">
        <title>Genomic Encyclopedia of Type Strains, Phase IV (KMG-IV): sequencing the most valuable type-strain genomes for metagenomic binning, comparative biology and taxonomic classification.</title>
        <authorList>
            <person name="Goeker M."/>
        </authorList>
    </citation>
    <scope>NUCLEOTIDE SEQUENCE [LARGE SCALE GENOMIC DNA]</scope>
    <source>
        <strain evidence="1 2">DSM 16980</strain>
    </source>
</reference>
<keyword evidence="2" id="KW-1185">Reference proteome</keyword>
<comment type="caution">
    <text evidence="1">The sequence shown here is derived from an EMBL/GenBank/DDBJ whole genome shotgun (WGS) entry which is preliminary data.</text>
</comment>
<organism evidence="1 2">
    <name type="scientific">Pectinatus haikarae</name>
    <dbReference type="NCBI Taxonomy" id="349096"/>
    <lineage>
        <taxon>Bacteria</taxon>
        <taxon>Bacillati</taxon>
        <taxon>Bacillota</taxon>
        <taxon>Negativicutes</taxon>
        <taxon>Selenomonadales</taxon>
        <taxon>Selenomonadaceae</taxon>
        <taxon>Pectinatus</taxon>
    </lineage>
</organism>
<dbReference type="RefSeq" id="WP_307223388.1">
    <property type="nucleotide sequence ID" value="NZ_JAUSUE010000005.1"/>
</dbReference>
<dbReference type="EMBL" id="JAUSUE010000005">
    <property type="protein sequence ID" value="MDQ0203354.1"/>
    <property type="molecule type" value="Genomic_DNA"/>
</dbReference>
<name>A0ABT9Y881_9FIRM</name>
<sequence>MSLFILFYVSHPASTGLHLSILDHIEKGEIGTAANIGNFLLNTKSFLK</sequence>
<accession>A0ABT9Y881</accession>
<evidence type="ECO:0000313" key="1">
    <source>
        <dbReference type="EMBL" id="MDQ0203354.1"/>
    </source>
</evidence>